<accession>A0AB39TWU7</accession>
<protein>
    <submittedName>
        <fullName evidence="1">Uncharacterized protein</fullName>
    </submittedName>
</protein>
<sequence>MRKSEPAVAEHARPTGIPLVTLRRIGTRGARGARAATGTRTRISVSVDHARFLDVLTATR</sequence>
<gene>
    <name evidence="1" type="ORF">AB2U05_37105</name>
</gene>
<dbReference type="EMBL" id="CP163445">
    <property type="protein sequence ID" value="XDQ83727.1"/>
    <property type="molecule type" value="Genomic_DNA"/>
</dbReference>
<organism evidence="1">
    <name type="scientific">Streptomyces sp. Y1</name>
    <dbReference type="NCBI Taxonomy" id="3238634"/>
    <lineage>
        <taxon>Bacteria</taxon>
        <taxon>Bacillati</taxon>
        <taxon>Actinomycetota</taxon>
        <taxon>Actinomycetes</taxon>
        <taxon>Kitasatosporales</taxon>
        <taxon>Streptomycetaceae</taxon>
        <taxon>Streptomyces</taxon>
    </lineage>
</organism>
<proteinExistence type="predicted"/>
<dbReference type="AlphaFoldDB" id="A0AB39TWU7"/>
<reference evidence="1" key="1">
    <citation type="submission" date="2024-07" db="EMBL/GenBank/DDBJ databases">
        <authorList>
            <person name="Yu S.T."/>
        </authorList>
    </citation>
    <scope>NUCLEOTIDE SEQUENCE</scope>
    <source>
        <strain evidence="1">Y1</strain>
    </source>
</reference>
<evidence type="ECO:0000313" key="1">
    <source>
        <dbReference type="EMBL" id="XDQ83727.1"/>
    </source>
</evidence>
<name>A0AB39TWU7_9ACTN</name>
<dbReference type="RefSeq" id="WP_369185786.1">
    <property type="nucleotide sequence ID" value="NZ_CP163445.1"/>
</dbReference>